<feature type="compositionally biased region" description="Basic residues" evidence="1">
    <location>
        <begin position="25"/>
        <end position="34"/>
    </location>
</feature>
<dbReference type="OMA" id="ETKKFGY"/>
<gene>
    <name evidence="2" type="ORF">KP509_30G022600</name>
</gene>
<dbReference type="OrthoDB" id="679069at2759"/>
<protein>
    <submittedName>
        <fullName evidence="2">Uncharacterized protein</fullName>
    </submittedName>
</protein>
<dbReference type="AlphaFoldDB" id="A0A8T2R2P4"/>
<dbReference type="EMBL" id="CM035435">
    <property type="protein sequence ID" value="KAH7289885.1"/>
    <property type="molecule type" value="Genomic_DNA"/>
</dbReference>
<keyword evidence="3" id="KW-1185">Reference proteome</keyword>
<feature type="compositionally biased region" description="Basic and acidic residues" evidence="1">
    <location>
        <begin position="35"/>
        <end position="45"/>
    </location>
</feature>
<accession>A0A8T2R2P4</accession>
<evidence type="ECO:0000313" key="3">
    <source>
        <dbReference type="Proteomes" id="UP000825935"/>
    </source>
</evidence>
<organism evidence="2 3">
    <name type="scientific">Ceratopteris richardii</name>
    <name type="common">Triangle waterfern</name>
    <dbReference type="NCBI Taxonomy" id="49495"/>
    <lineage>
        <taxon>Eukaryota</taxon>
        <taxon>Viridiplantae</taxon>
        <taxon>Streptophyta</taxon>
        <taxon>Embryophyta</taxon>
        <taxon>Tracheophyta</taxon>
        <taxon>Polypodiopsida</taxon>
        <taxon>Polypodiidae</taxon>
        <taxon>Polypodiales</taxon>
        <taxon>Pteridineae</taxon>
        <taxon>Pteridaceae</taxon>
        <taxon>Parkerioideae</taxon>
        <taxon>Ceratopteris</taxon>
    </lineage>
</organism>
<proteinExistence type="predicted"/>
<evidence type="ECO:0000256" key="1">
    <source>
        <dbReference type="SAM" id="MobiDB-lite"/>
    </source>
</evidence>
<comment type="caution">
    <text evidence="2">The sequence shown here is derived from an EMBL/GenBank/DDBJ whole genome shotgun (WGS) entry which is preliminary data.</text>
</comment>
<reference evidence="2" key="1">
    <citation type="submission" date="2021-08" db="EMBL/GenBank/DDBJ databases">
        <title>WGS assembly of Ceratopteris richardii.</title>
        <authorList>
            <person name="Marchant D.B."/>
            <person name="Chen G."/>
            <person name="Jenkins J."/>
            <person name="Shu S."/>
            <person name="Leebens-Mack J."/>
            <person name="Grimwood J."/>
            <person name="Schmutz J."/>
            <person name="Soltis P."/>
            <person name="Soltis D."/>
            <person name="Chen Z.-H."/>
        </authorList>
    </citation>
    <scope>NUCLEOTIDE SEQUENCE</scope>
    <source>
        <strain evidence="2">Whitten #5841</strain>
        <tissue evidence="2">Leaf</tissue>
    </source>
</reference>
<feature type="compositionally biased region" description="Acidic residues" evidence="1">
    <location>
        <begin position="46"/>
        <end position="58"/>
    </location>
</feature>
<name>A0A8T2R2P4_CERRI</name>
<dbReference type="Proteomes" id="UP000825935">
    <property type="component" value="Chromosome 30"/>
</dbReference>
<feature type="region of interest" description="Disordered" evidence="1">
    <location>
        <begin position="1"/>
        <end position="71"/>
    </location>
</feature>
<evidence type="ECO:0000313" key="2">
    <source>
        <dbReference type="EMBL" id="KAH7289885.1"/>
    </source>
</evidence>
<sequence length="115" mass="13026">MSSSYDKVKRAKLSFKGGLDPTKKIEKHKKKKNKQQKEAKLKEGEGEQQEVGDAEGSVELDTGIGHAPDGGKKTKFYEELFPVETKRFGYSSTKTLTREEALDIRVKQKADRYCK</sequence>